<dbReference type="SUPFAM" id="SSF51905">
    <property type="entry name" value="FAD/NAD(P)-binding domain"/>
    <property type="match status" value="1"/>
</dbReference>
<evidence type="ECO:0000259" key="6">
    <source>
        <dbReference type="PROSITE" id="PS00623"/>
    </source>
</evidence>
<dbReference type="PROSITE" id="PS00623">
    <property type="entry name" value="GMC_OXRED_1"/>
    <property type="match status" value="1"/>
</dbReference>
<evidence type="ECO:0000256" key="5">
    <source>
        <dbReference type="RuleBase" id="RU003968"/>
    </source>
</evidence>
<organism evidence="8 9">
    <name type="scientific">Bradyrhizobium macuxiense</name>
    <dbReference type="NCBI Taxonomy" id="1755647"/>
    <lineage>
        <taxon>Bacteria</taxon>
        <taxon>Pseudomonadati</taxon>
        <taxon>Pseudomonadota</taxon>
        <taxon>Alphaproteobacteria</taxon>
        <taxon>Hyphomicrobiales</taxon>
        <taxon>Nitrobacteraceae</taxon>
        <taxon>Bradyrhizobium</taxon>
    </lineage>
</organism>
<comment type="caution">
    <text evidence="8">The sequence shown here is derived from an EMBL/GenBank/DDBJ whole genome shotgun (WGS) entry which is preliminary data.</text>
</comment>
<evidence type="ECO:0000256" key="4">
    <source>
        <dbReference type="ARBA" id="ARBA00022827"/>
    </source>
</evidence>
<dbReference type="RefSeq" id="WP_066513744.1">
    <property type="nucleotide sequence ID" value="NZ_LNCU01000113.1"/>
</dbReference>
<evidence type="ECO:0000313" key="8">
    <source>
        <dbReference type="EMBL" id="KWV47684.1"/>
    </source>
</evidence>
<evidence type="ECO:0000313" key="9">
    <source>
        <dbReference type="Proteomes" id="UP000057737"/>
    </source>
</evidence>
<evidence type="ECO:0000256" key="3">
    <source>
        <dbReference type="ARBA" id="ARBA00022630"/>
    </source>
</evidence>
<dbReference type="OrthoDB" id="9785276at2"/>
<dbReference type="PANTHER" id="PTHR11552:SF147">
    <property type="entry name" value="CHOLINE DEHYDROGENASE, MITOCHONDRIAL"/>
    <property type="match status" value="1"/>
</dbReference>
<gene>
    <name evidence="8" type="ORF">AS156_19835</name>
</gene>
<keyword evidence="4 5" id="KW-0274">FAD</keyword>
<dbReference type="AlphaFoldDB" id="A0A109JF18"/>
<dbReference type="PROSITE" id="PS00624">
    <property type="entry name" value="GMC_OXRED_2"/>
    <property type="match status" value="1"/>
</dbReference>
<dbReference type="PIRSF" id="PIRSF000137">
    <property type="entry name" value="Alcohol_oxidase"/>
    <property type="match status" value="1"/>
</dbReference>
<proteinExistence type="inferred from homology"/>
<comment type="cofactor">
    <cofactor evidence="1">
        <name>FAD</name>
        <dbReference type="ChEBI" id="CHEBI:57692"/>
    </cofactor>
</comment>
<name>A0A109JF18_9BRAD</name>
<keyword evidence="9" id="KW-1185">Reference proteome</keyword>
<protein>
    <submittedName>
        <fullName evidence="8">Choline dehydrogenase</fullName>
    </submittedName>
</protein>
<dbReference type="InterPro" id="IPR007867">
    <property type="entry name" value="GMC_OxRtase_C"/>
</dbReference>
<dbReference type="EMBL" id="LNCU01000113">
    <property type="protein sequence ID" value="KWV47684.1"/>
    <property type="molecule type" value="Genomic_DNA"/>
</dbReference>
<sequence>MPAETEVFDYVIVGAGAAGCVVANRLVAAEDCTVCLLEAGPPDYSVFLRIPAGVYKAASIPKFAWQFETEPNPATANRAIPIPQGKTLGGSTAINGMNYVRGHYDDFDSWARQGNRGWGYADVLPYFKRSERRTGTCDTTYRGLEGPLPITDCDWQHPLCESFIEAAHNLGLPRNSDYNGARQAGVGYYQRYIENGWRISAARAFLRPIAKKKNLEIRTGAQATAVLFEGKRAIGVRYVQGPGRPARKVKARREVILTAGAANTPKLLQISGVGPPALLADLGVPVLHELPGVGQNLQDHYMIHFIVRVNGKTISGRGFGLLREGTKWLLGRPSVLALSPSLVYGFANSRDLSSTPDVQIDVSIGNYSNLQERFPVLKPGFYQLRPHSTGFVRACSPDPFRAPIIQPNFLVDERDQRVAVDGIRMMRRLLDAPELQPLYRGEEMPGPSVTNDSECLEYAREAGLTSYHPCGTCQMGPQDNPASVVDDQLRVHGLENLRIADASIMPAVPSANTSAAVFMIAEKAADMILGRHPLPAMHYDPSDQVQRPKSAVQA</sequence>
<reference evidence="8 9" key="1">
    <citation type="submission" date="2015-11" db="EMBL/GenBank/DDBJ databases">
        <title>Draft Genome Sequence of the Strain BR 10303 (Bradyrhizobium sp.) isolated from nodules of Centrolobium paraense.</title>
        <authorList>
            <person name="Zelli J.E."/>
            <person name="Simoes-Araujo J.L."/>
            <person name="Barauna A.C."/>
            <person name="Silva K."/>
        </authorList>
    </citation>
    <scope>NUCLEOTIDE SEQUENCE [LARGE SCALE GENOMIC DNA]</scope>
    <source>
        <strain evidence="8 9">BR 10303</strain>
    </source>
</reference>
<feature type="domain" description="Glucose-methanol-choline oxidoreductase N-terminal" evidence="7">
    <location>
        <begin position="260"/>
        <end position="274"/>
    </location>
</feature>
<dbReference type="Proteomes" id="UP000057737">
    <property type="component" value="Unassembled WGS sequence"/>
</dbReference>
<comment type="similarity">
    <text evidence="2 5">Belongs to the GMC oxidoreductase family.</text>
</comment>
<evidence type="ECO:0000259" key="7">
    <source>
        <dbReference type="PROSITE" id="PS00624"/>
    </source>
</evidence>
<dbReference type="InterPro" id="IPR000172">
    <property type="entry name" value="GMC_OxRdtase_N"/>
</dbReference>
<dbReference type="Gene3D" id="3.30.560.10">
    <property type="entry name" value="Glucose Oxidase, domain 3"/>
    <property type="match status" value="1"/>
</dbReference>
<dbReference type="GO" id="GO:0016614">
    <property type="term" value="F:oxidoreductase activity, acting on CH-OH group of donors"/>
    <property type="evidence" value="ECO:0007669"/>
    <property type="project" value="InterPro"/>
</dbReference>
<dbReference type="Gene3D" id="3.50.50.60">
    <property type="entry name" value="FAD/NAD(P)-binding domain"/>
    <property type="match status" value="1"/>
</dbReference>
<dbReference type="SUPFAM" id="SSF54373">
    <property type="entry name" value="FAD-linked reductases, C-terminal domain"/>
    <property type="match status" value="1"/>
</dbReference>
<dbReference type="Pfam" id="PF05199">
    <property type="entry name" value="GMC_oxred_C"/>
    <property type="match status" value="1"/>
</dbReference>
<keyword evidence="3 5" id="KW-0285">Flavoprotein</keyword>
<evidence type="ECO:0000256" key="1">
    <source>
        <dbReference type="ARBA" id="ARBA00001974"/>
    </source>
</evidence>
<evidence type="ECO:0000256" key="2">
    <source>
        <dbReference type="ARBA" id="ARBA00010790"/>
    </source>
</evidence>
<dbReference type="GO" id="GO:0050660">
    <property type="term" value="F:flavin adenine dinucleotide binding"/>
    <property type="evidence" value="ECO:0007669"/>
    <property type="project" value="InterPro"/>
</dbReference>
<feature type="domain" description="Glucose-methanol-choline oxidoreductase N-terminal" evidence="6">
    <location>
        <begin position="85"/>
        <end position="108"/>
    </location>
</feature>
<dbReference type="PANTHER" id="PTHR11552">
    <property type="entry name" value="GLUCOSE-METHANOL-CHOLINE GMC OXIDOREDUCTASE"/>
    <property type="match status" value="1"/>
</dbReference>
<dbReference type="InterPro" id="IPR036188">
    <property type="entry name" value="FAD/NAD-bd_sf"/>
</dbReference>
<accession>A0A109JF18</accession>
<dbReference type="InterPro" id="IPR012132">
    <property type="entry name" value="GMC_OxRdtase"/>
</dbReference>
<dbReference type="Pfam" id="PF00732">
    <property type="entry name" value="GMC_oxred_N"/>
    <property type="match status" value="1"/>
</dbReference>